<dbReference type="AlphaFoldDB" id="A0A1R3T9M5"/>
<dbReference type="Proteomes" id="UP000187464">
    <property type="component" value="Chromosome I"/>
</dbReference>
<evidence type="ECO:0000259" key="1">
    <source>
        <dbReference type="Pfam" id="PF07883"/>
    </source>
</evidence>
<proteinExistence type="predicted"/>
<protein>
    <submittedName>
        <fullName evidence="2">Cupin domain-containing protein</fullName>
    </submittedName>
</protein>
<dbReference type="KEGG" id="psac:PSM36_2506"/>
<dbReference type="RefSeq" id="WP_019537948.1">
    <property type="nucleotide sequence ID" value="NZ_DAMBAO010000007.1"/>
</dbReference>
<dbReference type="SUPFAM" id="SSF51182">
    <property type="entry name" value="RmlC-like cupins"/>
    <property type="match status" value="1"/>
</dbReference>
<gene>
    <name evidence="2" type="ORF">PSM36_2506</name>
</gene>
<dbReference type="InterPro" id="IPR014710">
    <property type="entry name" value="RmlC-like_jellyroll"/>
</dbReference>
<evidence type="ECO:0000313" key="2">
    <source>
        <dbReference type="EMBL" id="SCD21307.1"/>
    </source>
</evidence>
<reference evidence="2 3" key="1">
    <citation type="submission" date="2016-08" db="EMBL/GenBank/DDBJ databases">
        <authorList>
            <person name="Seilhamer J.J."/>
        </authorList>
    </citation>
    <scope>NUCLEOTIDE SEQUENCE [LARGE SCALE GENOMIC DNA]</scope>
    <source>
        <strain evidence="2">M3/6</strain>
    </source>
</reference>
<evidence type="ECO:0000313" key="3">
    <source>
        <dbReference type="Proteomes" id="UP000187464"/>
    </source>
</evidence>
<organism evidence="2 3">
    <name type="scientific">Proteiniphilum saccharofermentans</name>
    <dbReference type="NCBI Taxonomy" id="1642647"/>
    <lineage>
        <taxon>Bacteria</taxon>
        <taxon>Pseudomonadati</taxon>
        <taxon>Bacteroidota</taxon>
        <taxon>Bacteroidia</taxon>
        <taxon>Bacteroidales</taxon>
        <taxon>Dysgonomonadaceae</taxon>
        <taxon>Proteiniphilum</taxon>
    </lineage>
</organism>
<dbReference type="InterPro" id="IPR011051">
    <property type="entry name" value="RmlC_Cupin_sf"/>
</dbReference>
<dbReference type="PANTHER" id="PTHR37694:SF1">
    <property type="entry name" value="SLR8022 PROTEIN"/>
    <property type="match status" value="1"/>
</dbReference>
<dbReference type="Gene3D" id="2.60.120.10">
    <property type="entry name" value="Jelly Rolls"/>
    <property type="match status" value="1"/>
</dbReference>
<dbReference type="STRING" id="1642647.PSM36_2506"/>
<dbReference type="Pfam" id="PF07883">
    <property type="entry name" value="Cupin_2"/>
    <property type="match status" value="1"/>
</dbReference>
<dbReference type="EMBL" id="LT605205">
    <property type="protein sequence ID" value="SCD21307.1"/>
    <property type="molecule type" value="Genomic_DNA"/>
</dbReference>
<accession>A0A1R3T9M5</accession>
<dbReference type="InterPro" id="IPR013096">
    <property type="entry name" value="Cupin_2"/>
</dbReference>
<dbReference type="CDD" id="cd02230">
    <property type="entry name" value="cupin_HP0902-like"/>
    <property type="match status" value="1"/>
</dbReference>
<name>A0A1R3T9M5_9BACT</name>
<keyword evidence="3" id="KW-1185">Reference proteome</keyword>
<dbReference type="PANTHER" id="PTHR37694">
    <property type="entry name" value="SLR8022 PROTEIN"/>
    <property type="match status" value="1"/>
</dbReference>
<feature type="domain" description="Cupin type-2" evidence="1">
    <location>
        <begin position="42"/>
        <end position="97"/>
    </location>
</feature>
<sequence>MATYEKSKVIALEESIDYASGGVVSKQVTKNKVGNITLFSFDKDQGLTEHTANYDAFVQILDGEAEIRIGGVPHLLKKGDCIIMPANIPHALTAVERFKMLLTMIRGEE</sequence>